<evidence type="ECO:0000313" key="2">
    <source>
        <dbReference type="Proteomes" id="UP000263900"/>
    </source>
</evidence>
<protein>
    <submittedName>
        <fullName evidence="1">Uncharacterized protein</fullName>
    </submittedName>
</protein>
<gene>
    <name evidence="1" type="ORF">D3H65_04450</name>
</gene>
<dbReference type="Proteomes" id="UP000263900">
    <property type="component" value="Chromosome"/>
</dbReference>
<name>A0A3B7MG14_9BACT</name>
<keyword evidence="2" id="KW-1185">Reference proteome</keyword>
<accession>A0A3B7MG14</accession>
<dbReference type="RefSeq" id="WP_119049110.1">
    <property type="nucleotide sequence ID" value="NZ_CP032157.1"/>
</dbReference>
<dbReference type="OrthoDB" id="662471at2"/>
<sequence>MNTFALEIWDDESNKCTFYTVRWEDAKENETDKFFDKHDAMPDLKRDTQKLLSFILDSIGEDHGAIDLLFNRFENEVVGLPNKGKVTVGEITFFVS</sequence>
<dbReference type="EMBL" id="CP032157">
    <property type="protein sequence ID" value="AXY73272.1"/>
    <property type="molecule type" value="Genomic_DNA"/>
</dbReference>
<proteinExistence type="predicted"/>
<dbReference type="AlphaFoldDB" id="A0A3B7MG14"/>
<evidence type="ECO:0000313" key="1">
    <source>
        <dbReference type="EMBL" id="AXY73272.1"/>
    </source>
</evidence>
<dbReference type="KEGG" id="pseg:D3H65_04450"/>
<reference evidence="1 2" key="1">
    <citation type="submission" date="2018-09" db="EMBL/GenBank/DDBJ databases">
        <title>Genome sequencing of strain 6GH32-13.</title>
        <authorList>
            <person name="Weon H.-Y."/>
            <person name="Heo J."/>
            <person name="Kwon S.-W."/>
        </authorList>
    </citation>
    <scope>NUCLEOTIDE SEQUENCE [LARGE SCALE GENOMIC DNA]</scope>
    <source>
        <strain evidence="1 2">5GH32-13</strain>
    </source>
</reference>
<organism evidence="1 2">
    <name type="scientific">Paraflavitalea soli</name>
    <dbReference type="NCBI Taxonomy" id="2315862"/>
    <lineage>
        <taxon>Bacteria</taxon>
        <taxon>Pseudomonadati</taxon>
        <taxon>Bacteroidota</taxon>
        <taxon>Chitinophagia</taxon>
        <taxon>Chitinophagales</taxon>
        <taxon>Chitinophagaceae</taxon>
        <taxon>Paraflavitalea</taxon>
    </lineage>
</organism>